<name>A0AAV3TXC4_9ALTE</name>
<dbReference type="PANTHER" id="PTHR36842:SF1">
    <property type="entry name" value="PROTEIN TOLB"/>
    <property type="match status" value="1"/>
</dbReference>
<dbReference type="GO" id="GO:0017038">
    <property type="term" value="P:protein import"/>
    <property type="evidence" value="ECO:0007669"/>
    <property type="project" value="InterPro"/>
</dbReference>
<comment type="function">
    <text evidence="7">Part of the Tol-Pal system, which plays a role in outer membrane invagination during cell division and is important for maintaining outer membrane integrity.</text>
</comment>
<dbReference type="Gene3D" id="2.120.10.30">
    <property type="entry name" value="TolB, C-terminal domain"/>
    <property type="match status" value="1"/>
</dbReference>
<feature type="domain" description="TolB N-terminal" evidence="8">
    <location>
        <begin position="26"/>
        <end position="127"/>
    </location>
</feature>
<protein>
    <recommendedName>
        <fullName evidence="7">Tol-Pal system protein TolB</fullName>
    </recommendedName>
</protein>
<comment type="caution">
    <text evidence="9">The sequence shown here is derived from an EMBL/GenBank/DDBJ whole genome shotgun (WGS) entry which is preliminary data.</text>
</comment>
<dbReference type="GO" id="GO:0051301">
    <property type="term" value="P:cell division"/>
    <property type="evidence" value="ECO:0007669"/>
    <property type="project" value="UniProtKB-UniRule"/>
</dbReference>
<comment type="subunit">
    <text evidence="7">The Tol-Pal system is composed of five core proteins: the inner membrane proteins TolA, TolQ and TolR, the periplasmic protein TolB and the outer membrane protein Pal. They form a network linking the inner and outer membranes and the peptidoglycan layer.</text>
</comment>
<evidence type="ECO:0000259" key="8">
    <source>
        <dbReference type="Pfam" id="PF04052"/>
    </source>
</evidence>
<dbReference type="HAMAP" id="MF_00671">
    <property type="entry name" value="TolB"/>
    <property type="match status" value="1"/>
</dbReference>
<dbReference type="EMBL" id="BAABLX010000001">
    <property type="protein sequence ID" value="GAA4930213.1"/>
    <property type="molecule type" value="Genomic_DNA"/>
</dbReference>
<evidence type="ECO:0000256" key="7">
    <source>
        <dbReference type="HAMAP-Rule" id="MF_00671"/>
    </source>
</evidence>
<dbReference type="InterPro" id="IPR011659">
    <property type="entry name" value="WD40"/>
</dbReference>
<dbReference type="PANTHER" id="PTHR36842">
    <property type="entry name" value="PROTEIN TOLB HOMOLOG"/>
    <property type="match status" value="1"/>
</dbReference>
<evidence type="ECO:0000256" key="3">
    <source>
        <dbReference type="ARBA" id="ARBA00022618"/>
    </source>
</evidence>
<keyword evidence="3 7" id="KW-0132">Cell division</keyword>
<evidence type="ECO:0000256" key="4">
    <source>
        <dbReference type="ARBA" id="ARBA00022729"/>
    </source>
</evidence>
<gene>
    <name evidence="7 9" type="primary">tolB</name>
    <name evidence="9" type="ORF">GCM10025791_02580</name>
</gene>
<evidence type="ECO:0000256" key="6">
    <source>
        <dbReference type="ARBA" id="ARBA00023306"/>
    </source>
</evidence>
<dbReference type="SUPFAM" id="SSF52964">
    <property type="entry name" value="TolB, N-terminal domain"/>
    <property type="match status" value="1"/>
</dbReference>
<dbReference type="InterPro" id="IPR011042">
    <property type="entry name" value="6-blade_b-propeller_TolB-like"/>
</dbReference>
<keyword evidence="6 7" id="KW-0131">Cell cycle</keyword>
<dbReference type="Pfam" id="PF04052">
    <property type="entry name" value="TolB_N"/>
    <property type="match status" value="1"/>
</dbReference>
<keyword evidence="5 7" id="KW-0574">Periplasm</keyword>
<dbReference type="NCBIfam" id="TIGR02800">
    <property type="entry name" value="propeller_TolB"/>
    <property type="match status" value="1"/>
</dbReference>
<evidence type="ECO:0000256" key="5">
    <source>
        <dbReference type="ARBA" id="ARBA00022764"/>
    </source>
</evidence>
<dbReference type="SUPFAM" id="SSF69304">
    <property type="entry name" value="Tricorn protease N-terminal domain"/>
    <property type="match status" value="1"/>
</dbReference>
<accession>A0AAV3TXC4</accession>
<evidence type="ECO:0000256" key="1">
    <source>
        <dbReference type="ARBA" id="ARBA00004418"/>
    </source>
</evidence>
<reference evidence="10" key="1">
    <citation type="journal article" date="2019" name="Int. J. Syst. Evol. Microbiol.">
        <title>The Global Catalogue of Microorganisms (GCM) 10K type strain sequencing project: providing services to taxonomists for standard genome sequencing and annotation.</title>
        <authorList>
            <consortium name="The Broad Institute Genomics Platform"/>
            <consortium name="The Broad Institute Genome Sequencing Center for Infectious Disease"/>
            <person name="Wu L."/>
            <person name="Ma J."/>
        </authorList>
    </citation>
    <scope>NUCLEOTIDE SEQUENCE [LARGE SCALE GENOMIC DNA]</scope>
    <source>
        <strain evidence="10">JCM 19134</strain>
    </source>
</reference>
<evidence type="ECO:0000256" key="2">
    <source>
        <dbReference type="ARBA" id="ARBA00009820"/>
    </source>
</evidence>
<dbReference type="InterPro" id="IPR014167">
    <property type="entry name" value="Tol-Pal_TolB"/>
</dbReference>
<dbReference type="GO" id="GO:0042597">
    <property type="term" value="C:periplasmic space"/>
    <property type="evidence" value="ECO:0007669"/>
    <property type="project" value="UniProtKB-SubCell"/>
</dbReference>
<evidence type="ECO:0000313" key="10">
    <source>
        <dbReference type="Proteomes" id="UP001409585"/>
    </source>
</evidence>
<comment type="similarity">
    <text evidence="2 7">Belongs to the TolB family.</text>
</comment>
<dbReference type="InterPro" id="IPR007195">
    <property type="entry name" value="TolB_N"/>
</dbReference>
<keyword evidence="10" id="KW-1185">Reference proteome</keyword>
<proteinExistence type="inferred from homology"/>
<dbReference type="Gene3D" id="3.40.50.10070">
    <property type="entry name" value="TolB, N-terminal domain"/>
    <property type="match status" value="1"/>
</dbReference>
<sequence length="433" mass="47676">MLTIKRALAIGIIGLFVYCTNAAAELTIEITQGIDNPTSIAIAPFKADGTLPEDVAAIVSADLQRSGQFAPVNRKNMLSFPQSAGEVYYRDWRALNTEFLVIGGLTPVANGYQFWFELYDILNQKQMLKRTVSAGAGDLRSLAHYASDVIYEEITGIRGAFSTKMIYVEVMRDLNNPKNSSYRLMHADVDGAREKELLRSQQPLLSPRWSPDGKRVTYVSFETSRPAIFVQEIATGKRQQVTNFKGLNGAPAWSPDGKNLAFVLSKDGNPEIYTLELITGKYTRVTNHFAIDTEPSWTADGKGIIFTSNRGGQPQIYQVDLASGRTERVTFYGDYNARSSLAPDGKTMVMVHRQNGVFHIAAQDMATGDIRILTETKLDESPSIAPNGAMLLYATQENGKGILGAVSLDAGVKFKLPSKRGDVREPAWSPFIN</sequence>
<dbReference type="RefSeq" id="WP_345415836.1">
    <property type="nucleotide sequence ID" value="NZ_AP031496.1"/>
</dbReference>
<dbReference type="Pfam" id="PF07676">
    <property type="entry name" value="PD40"/>
    <property type="match status" value="3"/>
</dbReference>
<organism evidence="9 10">
    <name type="scientific">Halioxenophilus aromaticivorans</name>
    <dbReference type="NCBI Taxonomy" id="1306992"/>
    <lineage>
        <taxon>Bacteria</taxon>
        <taxon>Pseudomonadati</taxon>
        <taxon>Pseudomonadota</taxon>
        <taxon>Gammaproteobacteria</taxon>
        <taxon>Alteromonadales</taxon>
        <taxon>Alteromonadaceae</taxon>
        <taxon>Halioxenophilus</taxon>
    </lineage>
</organism>
<dbReference type="AlphaFoldDB" id="A0AAV3TXC4"/>
<keyword evidence="4 7" id="KW-0732">Signal</keyword>
<evidence type="ECO:0000313" key="9">
    <source>
        <dbReference type="EMBL" id="GAA4930213.1"/>
    </source>
</evidence>
<comment type="subcellular location">
    <subcellularLocation>
        <location evidence="1 7">Periplasm</location>
    </subcellularLocation>
</comment>
<dbReference type="Proteomes" id="UP001409585">
    <property type="component" value="Unassembled WGS sequence"/>
</dbReference>